<evidence type="ECO:0000259" key="1">
    <source>
        <dbReference type="PROSITE" id="PS50828"/>
    </source>
</evidence>
<keyword evidence="3" id="KW-1185">Reference proteome</keyword>
<proteinExistence type="predicted"/>
<dbReference type="Pfam" id="PF01713">
    <property type="entry name" value="Smr"/>
    <property type="match status" value="1"/>
</dbReference>
<gene>
    <name evidence="2" type="ORF">B9G39_13845</name>
</gene>
<evidence type="ECO:0000313" key="3">
    <source>
        <dbReference type="Proteomes" id="UP000257039"/>
    </source>
</evidence>
<dbReference type="PANTHER" id="PTHR35562:SF2">
    <property type="entry name" value="DNA ENDONUCLEASE SMRA-RELATED"/>
    <property type="match status" value="1"/>
</dbReference>
<dbReference type="PROSITE" id="PS50828">
    <property type="entry name" value="SMR"/>
    <property type="match status" value="1"/>
</dbReference>
<feature type="domain" description="Smr" evidence="1">
    <location>
        <begin position="145"/>
        <end position="226"/>
    </location>
</feature>
<organism evidence="2 3">
    <name type="scientific">Zooshikella ganghwensis</name>
    <dbReference type="NCBI Taxonomy" id="202772"/>
    <lineage>
        <taxon>Bacteria</taxon>
        <taxon>Pseudomonadati</taxon>
        <taxon>Pseudomonadota</taxon>
        <taxon>Gammaproteobacteria</taxon>
        <taxon>Oceanospirillales</taxon>
        <taxon>Zooshikellaceae</taxon>
        <taxon>Zooshikella</taxon>
    </lineage>
</organism>
<dbReference type="InterPro" id="IPR002625">
    <property type="entry name" value="Smr_dom"/>
</dbReference>
<accession>A0A4P9VQR4</accession>
<dbReference type="EMBL" id="NDXW01000001">
    <property type="protein sequence ID" value="RDH44432.1"/>
    <property type="molecule type" value="Genomic_DNA"/>
</dbReference>
<dbReference type="PANTHER" id="PTHR35562">
    <property type="entry name" value="DNA ENDONUCLEASE SMRA-RELATED"/>
    <property type="match status" value="1"/>
</dbReference>
<dbReference type="InterPro" id="IPR036063">
    <property type="entry name" value="Smr_dom_sf"/>
</dbReference>
<name>A0A4P9VQR4_9GAMM</name>
<comment type="caution">
    <text evidence="2">The sequence shown here is derived from an EMBL/GenBank/DDBJ whole genome shotgun (WGS) entry which is preliminary data.</text>
</comment>
<evidence type="ECO:0000313" key="2">
    <source>
        <dbReference type="EMBL" id="RDH44432.1"/>
    </source>
</evidence>
<dbReference type="Proteomes" id="UP000257039">
    <property type="component" value="Unassembled WGS sequence"/>
</dbReference>
<sequence length="235" mass="26399">MMLFFYSSNPVIPLTQNFMAVGFNGFLMADAKRPPDTEHTDTPIKSSSTLNKDDEAAFNEAMKGVKRYQHNHVMHTASTPDPHNVALPARRQAAEQMISPPVDGLSDTLLLPLGPEDSVEYRRSGVQLSRMRKLKQGQLPVEYCLDLHGYRVDEARATLMAFLGFAQANNMRCVKIIHGKSHRRKSSRPTLKDYLNTWLRQIPSVQAFCTTPPTDGGAGSMYVLVNRQQHKKNES</sequence>
<dbReference type="GO" id="GO:0004520">
    <property type="term" value="F:DNA endonuclease activity"/>
    <property type="evidence" value="ECO:0007669"/>
    <property type="project" value="TreeGrafter"/>
</dbReference>
<dbReference type="Gene3D" id="3.30.1370.110">
    <property type="match status" value="1"/>
</dbReference>
<dbReference type="SUPFAM" id="SSF160443">
    <property type="entry name" value="SMR domain-like"/>
    <property type="match status" value="1"/>
</dbReference>
<reference evidence="2 3" key="1">
    <citation type="submission" date="2017-04" db="EMBL/GenBank/DDBJ databases">
        <title>Draft genome sequence of Zooshikella ganghwensis VG4 isolated from Red Sea sediments.</title>
        <authorList>
            <person name="Rehman Z."/>
            <person name="Alam I."/>
            <person name="Kamau A."/>
            <person name="Bajic V."/>
            <person name="Leiknes T."/>
        </authorList>
    </citation>
    <scope>NUCLEOTIDE SEQUENCE [LARGE SCALE GENOMIC DNA]</scope>
    <source>
        <strain evidence="2 3">VG4</strain>
    </source>
</reference>
<dbReference type="SMART" id="SM00463">
    <property type="entry name" value="SMR"/>
    <property type="match status" value="1"/>
</dbReference>
<protein>
    <submittedName>
        <fullName evidence="2">DNA mismatch repair protein MutS</fullName>
    </submittedName>
</protein>
<dbReference type="AlphaFoldDB" id="A0A4P9VQR4"/>